<evidence type="ECO:0000313" key="2">
    <source>
        <dbReference type="EMBL" id="JAD50501.1"/>
    </source>
</evidence>
<dbReference type="AlphaFoldDB" id="A0A0A9AH77"/>
<dbReference type="Gene3D" id="3.80.10.10">
    <property type="entry name" value="Ribonuclease Inhibitor"/>
    <property type="match status" value="1"/>
</dbReference>
<evidence type="ECO:0000259" key="1">
    <source>
        <dbReference type="Pfam" id="PF25019"/>
    </source>
</evidence>
<dbReference type="InterPro" id="IPR056789">
    <property type="entry name" value="LRR_R13L1-DRL21"/>
</dbReference>
<feature type="domain" description="R13L1/DRL21-like LRR repeat region" evidence="1">
    <location>
        <begin position="3"/>
        <end position="91"/>
    </location>
</feature>
<reference evidence="2" key="2">
    <citation type="journal article" date="2015" name="Data Brief">
        <title>Shoot transcriptome of the giant reed, Arundo donax.</title>
        <authorList>
            <person name="Barrero R.A."/>
            <person name="Guerrero F.D."/>
            <person name="Moolhuijzen P."/>
            <person name="Goolsby J.A."/>
            <person name="Tidwell J."/>
            <person name="Bellgard S.E."/>
            <person name="Bellgard M.I."/>
        </authorList>
    </citation>
    <scope>NUCLEOTIDE SEQUENCE</scope>
    <source>
        <tissue evidence="2">Shoot tissue taken approximately 20 cm above the soil surface</tissue>
    </source>
</reference>
<protein>
    <recommendedName>
        <fullName evidence="1">R13L1/DRL21-like LRR repeat region domain-containing protein</fullName>
    </recommendedName>
</protein>
<sequence length="97" mass="11159">MHIDALRRMTQLRGKLRISDLHQVDLSEISKGILKGMQYLNALELSWSSFNGQTIQISKDEDELECLQPHDNLRDLRIMGYGGVKSPAWMMKIHHGL</sequence>
<dbReference type="Pfam" id="PF25019">
    <property type="entry name" value="LRR_R13L1-DRL21"/>
    <property type="match status" value="1"/>
</dbReference>
<proteinExistence type="predicted"/>
<reference evidence="2" key="1">
    <citation type="submission" date="2014-09" db="EMBL/GenBank/DDBJ databases">
        <authorList>
            <person name="Magalhaes I.L.F."/>
            <person name="Oliveira U."/>
            <person name="Santos F.R."/>
            <person name="Vidigal T.H.D.A."/>
            <person name="Brescovit A.D."/>
            <person name="Santos A.J."/>
        </authorList>
    </citation>
    <scope>NUCLEOTIDE SEQUENCE</scope>
    <source>
        <tissue evidence="2">Shoot tissue taken approximately 20 cm above the soil surface</tissue>
    </source>
</reference>
<dbReference type="InterPro" id="IPR032675">
    <property type="entry name" value="LRR_dom_sf"/>
</dbReference>
<accession>A0A0A9AH77</accession>
<organism evidence="2">
    <name type="scientific">Arundo donax</name>
    <name type="common">Giant reed</name>
    <name type="synonym">Donax arundinaceus</name>
    <dbReference type="NCBI Taxonomy" id="35708"/>
    <lineage>
        <taxon>Eukaryota</taxon>
        <taxon>Viridiplantae</taxon>
        <taxon>Streptophyta</taxon>
        <taxon>Embryophyta</taxon>
        <taxon>Tracheophyta</taxon>
        <taxon>Spermatophyta</taxon>
        <taxon>Magnoliopsida</taxon>
        <taxon>Liliopsida</taxon>
        <taxon>Poales</taxon>
        <taxon>Poaceae</taxon>
        <taxon>PACMAD clade</taxon>
        <taxon>Arundinoideae</taxon>
        <taxon>Arundineae</taxon>
        <taxon>Arundo</taxon>
    </lineage>
</organism>
<dbReference type="EMBL" id="GBRH01247394">
    <property type="protein sequence ID" value="JAD50501.1"/>
    <property type="molecule type" value="Transcribed_RNA"/>
</dbReference>
<name>A0A0A9AH77_ARUDO</name>